<accession>A0A9W6Z5L8</accession>
<sequence>MMNNESDSDVESSSLDSQVGVRRSSVLITPPQQQQQQQQNQSSVLSHSQQWKLQNSIHRHTDATWQDPDFQLPESSYGIQEQNSSRLTSNIPSAIKSASNRQHNPSSADITSSKYDSNSPVVPVSTSSFSVSPTARCKSTPAAFLLTPEITEAGRAPNTPTFASSSMKSSLPRLRRKPGNIAQLDMTLTQGSTRQPTVVYKSGKTSPSPIINKGLTSTQTVSPTELSTGRPSDESGCHLSNDNSKIRD</sequence>
<feature type="compositionally biased region" description="Acidic residues" evidence="1">
    <location>
        <begin position="1"/>
        <end position="10"/>
    </location>
</feature>
<evidence type="ECO:0000313" key="2">
    <source>
        <dbReference type="EMBL" id="GMG55560.1"/>
    </source>
</evidence>
<name>A0A9W6Z5L8_AMBMO</name>
<protein>
    <submittedName>
        <fullName evidence="2">Unnamed protein product</fullName>
    </submittedName>
</protein>
<gene>
    <name evidence="2" type="ORF">Amon01_000763400</name>
</gene>
<evidence type="ECO:0000256" key="1">
    <source>
        <dbReference type="SAM" id="MobiDB-lite"/>
    </source>
</evidence>
<feature type="region of interest" description="Disordered" evidence="1">
    <location>
        <begin position="1"/>
        <end position="118"/>
    </location>
</feature>
<evidence type="ECO:0000313" key="3">
    <source>
        <dbReference type="Proteomes" id="UP001165063"/>
    </source>
</evidence>
<dbReference type="Proteomes" id="UP001165063">
    <property type="component" value="Unassembled WGS sequence"/>
</dbReference>
<keyword evidence="3" id="KW-1185">Reference proteome</keyword>
<organism evidence="2 3">
    <name type="scientific">Ambrosiozyma monospora</name>
    <name type="common">Yeast</name>
    <name type="synonym">Endomycopsis monosporus</name>
    <dbReference type="NCBI Taxonomy" id="43982"/>
    <lineage>
        <taxon>Eukaryota</taxon>
        <taxon>Fungi</taxon>
        <taxon>Dikarya</taxon>
        <taxon>Ascomycota</taxon>
        <taxon>Saccharomycotina</taxon>
        <taxon>Pichiomycetes</taxon>
        <taxon>Pichiales</taxon>
        <taxon>Pichiaceae</taxon>
        <taxon>Ambrosiozyma</taxon>
    </lineage>
</organism>
<feature type="compositionally biased region" description="Polar residues" evidence="1">
    <location>
        <begin position="203"/>
        <end position="230"/>
    </location>
</feature>
<dbReference type="AlphaFoldDB" id="A0A9W6Z5L8"/>
<proteinExistence type="predicted"/>
<reference evidence="2" key="1">
    <citation type="submission" date="2023-04" db="EMBL/GenBank/DDBJ databases">
        <title>Ambrosiozyma monospora NBRC 1965.</title>
        <authorList>
            <person name="Ichikawa N."/>
            <person name="Sato H."/>
            <person name="Tonouchi N."/>
        </authorList>
    </citation>
    <scope>NUCLEOTIDE SEQUENCE</scope>
    <source>
        <strain evidence="2">NBRC 1965</strain>
    </source>
</reference>
<feature type="compositionally biased region" description="Low complexity" evidence="1">
    <location>
        <begin position="32"/>
        <end position="50"/>
    </location>
</feature>
<feature type="compositionally biased region" description="Polar residues" evidence="1">
    <location>
        <begin position="73"/>
        <end position="116"/>
    </location>
</feature>
<comment type="caution">
    <text evidence="2">The sequence shown here is derived from an EMBL/GenBank/DDBJ whole genome shotgun (WGS) entry which is preliminary data.</text>
</comment>
<feature type="compositionally biased region" description="Polar residues" evidence="1">
    <location>
        <begin position="238"/>
        <end position="248"/>
    </location>
</feature>
<feature type="region of interest" description="Disordered" evidence="1">
    <location>
        <begin position="189"/>
        <end position="248"/>
    </location>
</feature>
<dbReference type="EMBL" id="BSXU01005759">
    <property type="protein sequence ID" value="GMG55560.1"/>
    <property type="molecule type" value="Genomic_DNA"/>
</dbReference>